<dbReference type="Proteomes" id="UP001345963">
    <property type="component" value="Unassembled WGS sequence"/>
</dbReference>
<evidence type="ECO:0000313" key="1">
    <source>
        <dbReference type="EMBL" id="MED6259957.1"/>
    </source>
</evidence>
<proteinExistence type="predicted"/>
<organism evidence="1 2">
    <name type="scientific">Ataeniobius toweri</name>
    <dbReference type="NCBI Taxonomy" id="208326"/>
    <lineage>
        <taxon>Eukaryota</taxon>
        <taxon>Metazoa</taxon>
        <taxon>Chordata</taxon>
        <taxon>Craniata</taxon>
        <taxon>Vertebrata</taxon>
        <taxon>Euteleostomi</taxon>
        <taxon>Actinopterygii</taxon>
        <taxon>Neopterygii</taxon>
        <taxon>Teleostei</taxon>
        <taxon>Neoteleostei</taxon>
        <taxon>Acanthomorphata</taxon>
        <taxon>Ovalentaria</taxon>
        <taxon>Atherinomorphae</taxon>
        <taxon>Cyprinodontiformes</taxon>
        <taxon>Goodeidae</taxon>
        <taxon>Ataeniobius</taxon>
    </lineage>
</organism>
<protein>
    <submittedName>
        <fullName evidence="1">Uncharacterized protein</fullName>
    </submittedName>
</protein>
<evidence type="ECO:0000313" key="2">
    <source>
        <dbReference type="Proteomes" id="UP001345963"/>
    </source>
</evidence>
<reference evidence="1 2" key="1">
    <citation type="submission" date="2021-07" db="EMBL/GenBank/DDBJ databases">
        <authorList>
            <person name="Palmer J.M."/>
        </authorList>
    </citation>
    <scope>NUCLEOTIDE SEQUENCE [LARGE SCALE GENOMIC DNA]</scope>
    <source>
        <strain evidence="1 2">AT_MEX2019</strain>
        <tissue evidence="1">Muscle</tissue>
    </source>
</reference>
<name>A0ABU7CBE4_9TELE</name>
<gene>
    <name evidence="1" type="ORF">ATANTOWER_021067</name>
</gene>
<comment type="caution">
    <text evidence="1">The sequence shown here is derived from an EMBL/GenBank/DDBJ whole genome shotgun (WGS) entry which is preliminary data.</text>
</comment>
<accession>A0ABU7CBE4</accession>
<dbReference type="EMBL" id="JAHUTI010088557">
    <property type="protein sequence ID" value="MED6259957.1"/>
    <property type="molecule type" value="Genomic_DNA"/>
</dbReference>
<keyword evidence="2" id="KW-1185">Reference proteome</keyword>
<sequence length="90" mass="9970">MQKNPWLGVKPMTFLQEGNSATNCAIVQILQEAQLNLKFENKGLQLYEHKALKEQGLTKSESFGAPGSSDDLEKAEILSESAWSQQSSRS</sequence>